<gene>
    <name evidence="6" type="ORF">OS493_025862</name>
</gene>
<evidence type="ECO:0000256" key="4">
    <source>
        <dbReference type="SAM" id="Phobius"/>
    </source>
</evidence>
<dbReference type="SUPFAM" id="SSF49854">
    <property type="entry name" value="Spermadhesin, CUB domain"/>
    <property type="match status" value="1"/>
</dbReference>
<comment type="caution">
    <text evidence="3">Lacks conserved residue(s) required for the propagation of feature annotation.</text>
</comment>
<evidence type="ECO:0000256" key="2">
    <source>
        <dbReference type="ARBA" id="ARBA00023157"/>
    </source>
</evidence>
<dbReference type="EMBL" id="MU826847">
    <property type="protein sequence ID" value="KAJ7371400.1"/>
    <property type="molecule type" value="Genomic_DNA"/>
</dbReference>
<evidence type="ECO:0000313" key="7">
    <source>
        <dbReference type="Proteomes" id="UP001163046"/>
    </source>
</evidence>
<evidence type="ECO:0000313" key="6">
    <source>
        <dbReference type="EMBL" id="KAJ7371400.1"/>
    </source>
</evidence>
<name>A0A9X0CPZ6_9CNID</name>
<dbReference type="InterPro" id="IPR035914">
    <property type="entry name" value="Sperma_CUB_dom_sf"/>
</dbReference>
<comment type="caution">
    <text evidence="6">The sequence shown here is derived from an EMBL/GenBank/DDBJ whole genome shotgun (WGS) entry which is preliminary data.</text>
</comment>
<protein>
    <recommendedName>
        <fullName evidence="5">CUB domain-containing protein</fullName>
    </recommendedName>
</protein>
<evidence type="ECO:0000256" key="1">
    <source>
        <dbReference type="ARBA" id="ARBA00022737"/>
    </source>
</evidence>
<keyword evidence="2" id="KW-1015">Disulfide bond</keyword>
<accession>A0A9X0CPZ6</accession>
<dbReference type="InterPro" id="IPR000859">
    <property type="entry name" value="CUB_dom"/>
</dbReference>
<dbReference type="FunFam" id="2.60.120.290:FF:000005">
    <property type="entry name" value="Procollagen C-endopeptidase enhancer 1"/>
    <property type="match status" value="1"/>
</dbReference>
<dbReference type="PANTHER" id="PTHR24251">
    <property type="entry name" value="OVOCHYMASE-RELATED"/>
    <property type="match status" value="1"/>
</dbReference>
<keyword evidence="1" id="KW-0677">Repeat</keyword>
<keyword evidence="4" id="KW-1133">Transmembrane helix</keyword>
<dbReference type="OrthoDB" id="6380398at2759"/>
<evidence type="ECO:0000259" key="5">
    <source>
        <dbReference type="PROSITE" id="PS01180"/>
    </source>
</evidence>
<proteinExistence type="predicted"/>
<keyword evidence="7" id="KW-1185">Reference proteome</keyword>
<sequence length="222" mass="24466">MGNSRKVYLLLLLMDSTSLVVHQVFFPLGVICGLSFIPRLANGKDTSFKARFEALDPPAISTELCFPGNIDNSNLELTGSSGTLQSPEKDSVYLSHMSCDWLITVPDGKTVKLSFDRFELRPSTMSSTCIDYLEILDGKNSNSESKGKFCGFTIPEDGIRSSGRYMRVRFRSAVEVPVAASSKELCFPGNINNNDLELTGSHGTLQSPEEKPLRLVSPRFEL</sequence>
<keyword evidence="4" id="KW-0472">Membrane</keyword>
<dbReference type="Proteomes" id="UP001163046">
    <property type="component" value="Unassembled WGS sequence"/>
</dbReference>
<dbReference type="CDD" id="cd00041">
    <property type="entry name" value="CUB"/>
    <property type="match status" value="1"/>
</dbReference>
<reference evidence="6" key="1">
    <citation type="submission" date="2023-01" db="EMBL/GenBank/DDBJ databases">
        <title>Genome assembly of the deep-sea coral Lophelia pertusa.</title>
        <authorList>
            <person name="Herrera S."/>
            <person name="Cordes E."/>
        </authorList>
    </citation>
    <scope>NUCLEOTIDE SEQUENCE</scope>
    <source>
        <strain evidence="6">USNM1676648</strain>
        <tissue evidence="6">Polyp</tissue>
    </source>
</reference>
<feature type="domain" description="CUB" evidence="5">
    <location>
        <begin position="73"/>
        <end position="190"/>
    </location>
</feature>
<evidence type="ECO:0000256" key="3">
    <source>
        <dbReference type="PROSITE-ProRule" id="PRU00059"/>
    </source>
</evidence>
<keyword evidence="4" id="KW-0812">Transmembrane</keyword>
<dbReference type="Gene3D" id="2.60.120.290">
    <property type="entry name" value="Spermadhesin, CUB domain"/>
    <property type="match status" value="1"/>
</dbReference>
<dbReference type="PROSITE" id="PS01180">
    <property type="entry name" value="CUB"/>
    <property type="match status" value="1"/>
</dbReference>
<dbReference type="SMART" id="SM00042">
    <property type="entry name" value="CUB"/>
    <property type="match status" value="1"/>
</dbReference>
<feature type="transmembrane region" description="Helical" evidence="4">
    <location>
        <begin position="20"/>
        <end position="41"/>
    </location>
</feature>
<dbReference type="AlphaFoldDB" id="A0A9X0CPZ6"/>
<organism evidence="6 7">
    <name type="scientific">Desmophyllum pertusum</name>
    <dbReference type="NCBI Taxonomy" id="174260"/>
    <lineage>
        <taxon>Eukaryota</taxon>
        <taxon>Metazoa</taxon>
        <taxon>Cnidaria</taxon>
        <taxon>Anthozoa</taxon>
        <taxon>Hexacorallia</taxon>
        <taxon>Scleractinia</taxon>
        <taxon>Caryophylliina</taxon>
        <taxon>Caryophylliidae</taxon>
        <taxon>Desmophyllum</taxon>
    </lineage>
</organism>
<dbReference type="Pfam" id="PF00431">
    <property type="entry name" value="CUB"/>
    <property type="match status" value="1"/>
</dbReference>